<dbReference type="AlphaFoldDB" id="A0A1G4UAZ8"/>
<protein>
    <submittedName>
        <fullName evidence="1">Immunity protein 53</fullName>
    </submittedName>
</protein>
<accession>A0A1G4UAZ8</accession>
<keyword evidence="2" id="KW-1185">Reference proteome</keyword>
<reference evidence="2" key="1">
    <citation type="submission" date="2016-10" db="EMBL/GenBank/DDBJ databases">
        <authorList>
            <person name="Varghese N."/>
            <person name="Submissions S."/>
        </authorList>
    </citation>
    <scope>NUCLEOTIDE SEQUENCE [LARGE SCALE GENOMIC DNA]</scope>
    <source>
        <strain evidence="2">CGMCC 1.1761</strain>
    </source>
</reference>
<name>A0A1G4UAZ8_9HYPH</name>
<evidence type="ECO:0000313" key="2">
    <source>
        <dbReference type="Proteomes" id="UP000198889"/>
    </source>
</evidence>
<evidence type="ECO:0000313" key="1">
    <source>
        <dbReference type="EMBL" id="SCW90800.1"/>
    </source>
</evidence>
<dbReference type="Proteomes" id="UP000198889">
    <property type="component" value="Unassembled WGS sequence"/>
</dbReference>
<gene>
    <name evidence="1" type="ORF">SAMN05660859_3659</name>
</gene>
<organism evidence="1 2">
    <name type="scientific">Ancylobacter rudongensis</name>
    <dbReference type="NCBI Taxonomy" id="177413"/>
    <lineage>
        <taxon>Bacteria</taxon>
        <taxon>Pseudomonadati</taxon>
        <taxon>Pseudomonadota</taxon>
        <taxon>Alphaproteobacteria</taxon>
        <taxon>Hyphomicrobiales</taxon>
        <taxon>Xanthobacteraceae</taxon>
        <taxon>Ancylobacter</taxon>
    </lineage>
</organism>
<sequence>MDVFDWLTGWYQAQCDGDWEHSYGVRIDTLDNPGWTLTVDLCGTDCDGRTLDRIQHNYEHPTDWWTCWTEDNLFRGAGGPLHLRSLLEAFRTFALETPPKNRPTLERFQKFP</sequence>
<dbReference type="Pfam" id="PF15580">
    <property type="entry name" value="Imm53"/>
    <property type="match status" value="1"/>
</dbReference>
<dbReference type="EMBL" id="FMTP01000006">
    <property type="protein sequence ID" value="SCW90800.1"/>
    <property type="molecule type" value="Genomic_DNA"/>
</dbReference>
<proteinExistence type="predicted"/>
<dbReference type="STRING" id="177413.SAMN05660859_3659"/>
<dbReference type="InterPro" id="IPR028228">
    <property type="entry name" value="Imm53"/>
</dbReference>
<dbReference type="RefSeq" id="WP_091442556.1">
    <property type="nucleotide sequence ID" value="NZ_FMTP01000006.1"/>
</dbReference>